<dbReference type="GO" id="GO:0046982">
    <property type="term" value="F:protein heterodimerization activity"/>
    <property type="evidence" value="ECO:0007669"/>
    <property type="project" value="InterPro"/>
</dbReference>
<dbReference type="EMBL" id="JQGA01000008">
    <property type="protein sequence ID" value="KGO78281.1"/>
    <property type="molecule type" value="Genomic_DNA"/>
</dbReference>
<feature type="compositionally biased region" description="Basic and acidic residues" evidence="1">
    <location>
        <begin position="362"/>
        <end position="372"/>
    </location>
</feature>
<gene>
    <name evidence="2" type="ORF">PITC_058940</name>
</gene>
<dbReference type="InterPro" id="IPR009072">
    <property type="entry name" value="Histone-fold"/>
</dbReference>
<dbReference type="AlphaFoldDB" id="A0A0A2LGE4"/>
<feature type="compositionally biased region" description="Acidic residues" evidence="1">
    <location>
        <begin position="599"/>
        <end position="624"/>
    </location>
</feature>
<dbReference type="GO" id="GO:0042393">
    <property type="term" value="F:histone binding"/>
    <property type="evidence" value="ECO:0007669"/>
    <property type="project" value="InterPro"/>
</dbReference>
<feature type="compositionally biased region" description="Polar residues" evidence="1">
    <location>
        <begin position="188"/>
        <end position="198"/>
    </location>
</feature>
<feature type="compositionally biased region" description="Basic residues" evidence="1">
    <location>
        <begin position="260"/>
        <end position="272"/>
    </location>
</feature>
<feature type="region of interest" description="Disordered" evidence="1">
    <location>
        <begin position="1"/>
        <end position="34"/>
    </location>
</feature>
<dbReference type="OMA" id="MENTPSK"/>
<reference evidence="2 3" key="1">
    <citation type="journal article" date="2015" name="Mol. Plant Microbe Interact.">
        <title>Genome, transcriptome, and functional analyses of Penicillium expansum provide new insights into secondary metabolism and pathogenicity.</title>
        <authorList>
            <person name="Ballester A.R."/>
            <person name="Marcet-Houben M."/>
            <person name="Levin E."/>
            <person name="Sela N."/>
            <person name="Selma-Lazaro C."/>
            <person name="Carmona L."/>
            <person name="Wisniewski M."/>
            <person name="Droby S."/>
            <person name="Gonzalez-Candelas L."/>
            <person name="Gabaldon T."/>
        </authorList>
    </citation>
    <scope>NUCLEOTIDE SEQUENCE [LARGE SCALE GENOMIC DNA]</scope>
    <source>
        <strain evidence="2 3">PHI-1</strain>
    </source>
</reference>
<dbReference type="PANTHER" id="PTHR15992">
    <property type="entry name" value="HOLLIDAY JUNCTION RECOGNITION PROTEIN"/>
    <property type="match status" value="1"/>
</dbReference>
<feature type="region of interest" description="Disordered" evidence="1">
    <location>
        <begin position="92"/>
        <end position="159"/>
    </location>
</feature>
<dbReference type="PhylomeDB" id="A0A0A2LGE4"/>
<feature type="compositionally biased region" description="Acidic residues" evidence="1">
    <location>
        <begin position="109"/>
        <end position="120"/>
    </location>
</feature>
<feature type="compositionally biased region" description="Basic and acidic residues" evidence="1">
    <location>
        <begin position="582"/>
        <end position="598"/>
    </location>
</feature>
<comment type="caution">
    <text evidence="2">The sequence shown here is derived from an EMBL/GenBank/DDBJ whole genome shotgun (WGS) entry which is preliminary data.</text>
</comment>
<dbReference type="InterPro" id="IPR018465">
    <property type="entry name" value="Scm3/HJURP"/>
</dbReference>
<dbReference type="Pfam" id="PF10384">
    <property type="entry name" value="Scm3"/>
    <property type="match status" value="1"/>
</dbReference>
<dbReference type="Gene3D" id="1.10.20.10">
    <property type="entry name" value="Histone, subunit A"/>
    <property type="match status" value="1"/>
</dbReference>
<dbReference type="STRING" id="40296.A0A0A2LGE4"/>
<evidence type="ECO:0000313" key="3">
    <source>
        <dbReference type="Proteomes" id="UP000030104"/>
    </source>
</evidence>
<feature type="region of interest" description="Disordered" evidence="1">
    <location>
        <begin position="577"/>
        <end position="625"/>
    </location>
</feature>
<dbReference type="OrthoDB" id="2420608at2759"/>
<evidence type="ECO:0000256" key="1">
    <source>
        <dbReference type="SAM" id="MobiDB-lite"/>
    </source>
</evidence>
<dbReference type="PANTHER" id="PTHR15992:SF5">
    <property type="entry name" value="HOLLIDAY JUNCTION RECOGNITION PROTEIN"/>
    <property type="match status" value="1"/>
</dbReference>
<proteinExistence type="predicted"/>
<name>A0A0A2LGE4_PENIT</name>
<organism evidence="2 3">
    <name type="scientific">Penicillium italicum</name>
    <name type="common">Blue mold</name>
    <dbReference type="NCBI Taxonomy" id="40296"/>
    <lineage>
        <taxon>Eukaryota</taxon>
        <taxon>Fungi</taxon>
        <taxon>Dikarya</taxon>
        <taxon>Ascomycota</taxon>
        <taxon>Pezizomycotina</taxon>
        <taxon>Eurotiomycetes</taxon>
        <taxon>Eurotiomycetidae</taxon>
        <taxon>Eurotiales</taxon>
        <taxon>Aspergillaceae</taxon>
        <taxon>Penicillium</taxon>
    </lineage>
</organism>
<evidence type="ECO:0000313" key="2">
    <source>
        <dbReference type="EMBL" id="KGO78281.1"/>
    </source>
</evidence>
<feature type="compositionally biased region" description="Acidic residues" evidence="1">
    <location>
        <begin position="379"/>
        <end position="390"/>
    </location>
</feature>
<dbReference type="HOGENOM" id="CLU_030810_0_0_1"/>
<protein>
    <submittedName>
        <fullName evidence="2">Centromere protein Scm3, N-terminal</fullName>
    </submittedName>
</protein>
<feature type="region of interest" description="Disordered" evidence="1">
    <location>
        <begin position="174"/>
        <end position="429"/>
    </location>
</feature>
<dbReference type="GO" id="GO:0005634">
    <property type="term" value="C:nucleus"/>
    <property type="evidence" value="ECO:0007669"/>
    <property type="project" value="InterPro"/>
</dbReference>
<feature type="compositionally biased region" description="Basic and acidic residues" evidence="1">
    <location>
        <begin position="7"/>
        <end position="20"/>
    </location>
</feature>
<sequence>MSDPDNSMDHSMQDNVERPAKRPCLSYTPDDDEEIPAEFDLPAARAHNDSRLKSLFEGIFAKYSQDFTDVGDEIDLQTGDIVVDNGHLLGMRGENDAGGQPRSWLNQGDLDEPEDSEVDNDNNTKGEEDEFFSMASSPGARSPDAPREESPSKQLQTDMDTSLDFVFTFKASGTAGLSSTTKEERVSHPTNPLPTSKPQDPIWAVPDLPQSFSTPTTETRKSNVGFTTPARSKSPPGSGSVWALHKPRRPRTETKPKATPSKRRPAAKRKYHSSPVTHDWSFATVPDGNESDDPLQDYEPSPTPSKVKIIRGKRHIPTKENDGPSTPSKQPAVVIKVGDQVDNQGDGQERGGELSEPEDEVVDAHSEEEGRETSNQIDEVPEIFLEDEGCEPSHQEDALPEEQPQGGCGPDEQENQAPETEYENKVPFDSTVEGDSTPKATAMASTQALFLQPMENTPSKRQPMTPDEAKLIVCMMYKQEKKASDVMYMLPGREYQTVWHWFYNHWTCRLANPPPLSAAWSQPELEALFRLSTQSDLTWGQIQSRFKGRSRHEVEFELLRAFVGEGFTSGIIRSVEEQAEPEEQHLEEETPDNEIKDEPESDAIVEEVEDEAGDSDAASEDTAQEELVQLGIQEVTKTTESKASAPNSFLGIFIKS</sequence>
<dbReference type="Proteomes" id="UP000030104">
    <property type="component" value="Unassembled WGS sequence"/>
</dbReference>
<keyword evidence="3" id="KW-1185">Reference proteome</keyword>
<accession>A0A0A2LGE4</accession>
<feature type="compositionally biased region" description="Polar residues" evidence="1">
    <location>
        <begin position="210"/>
        <end position="237"/>
    </location>
</feature>